<dbReference type="InterPro" id="IPR035965">
    <property type="entry name" value="PAS-like_dom_sf"/>
</dbReference>
<keyword evidence="5" id="KW-0539">Nucleus</keyword>
<dbReference type="GO" id="GO:0010557">
    <property type="term" value="P:positive regulation of macromolecule biosynthetic process"/>
    <property type="evidence" value="ECO:0007669"/>
    <property type="project" value="UniProtKB-ARBA"/>
</dbReference>
<evidence type="ECO:0000259" key="7">
    <source>
        <dbReference type="PROSITE" id="PS50888"/>
    </source>
</evidence>
<keyword evidence="3" id="KW-0805">Transcription regulation</keyword>
<dbReference type="PANTHER" id="PTHR23043:SF17">
    <property type="entry name" value="PROTEIN SIMILAR"/>
    <property type="match status" value="1"/>
</dbReference>
<dbReference type="CDD" id="cd00130">
    <property type="entry name" value="PAS"/>
    <property type="match status" value="2"/>
</dbReference>
<dbReference type="Pfam" id="PF00989">
    <property type="entry name" value="PAS"/>
    <property type="match status" value="1"/>
</dbReference>
<dbReference type="AlphaFoldDB" id="A0A1I7ZC42"/>
<evidence type="ECO:0000256" key="4">
    <source>
        <dbReference type="ARBA" id="ARBA00023163"/>
    </source>
</evidence>
<dbReference type="InterPro" id="IPR000014">
    <property type="entry name" value="PAS"/>
</dbReference>
<dbReference type="GO" id="GO:0000977">
    <property type="term" value="F:RNA polymerase II transcription regulatory region sequence-specific DNA binding"/>
    <property type="evidence" value="ECO:0007669"/>
    <property type="project" value="TreeGrafter"/>
</dbReference>
<name>A0A1I7ZC42_9BILA</name>
<evidence type="ECO:0000313" key="9">
    <source>
        <dbReference type="WBParaSite" id="L893_g2495.t1"/>
    </source>
</evidence>
<evidence type="ECO:0000256" key="1">
    <source>
        <dbReference type="ARBA" id="ARBA00004123"/>
    </source>
</evidence>
<keyword evidence="4" id="KW-0804">Transcription</keyword>
<dbReference type="GO" id="GO:0005634">
    <property type="term" value="C:nucleus"/>
    <property type="evidence" value="ECO:0007669"/>
    <property type="project" value="UniProtKB-SubCell"/>
</dbReference>
<dbReference type="Proteomes" id="UP000095287">
    <property type="component" value="Unplaced"/>
</dbReference>
<dbReference type="PROSITE" id="PS50888">
    <property type="entry name" value="BHLH"/>
    <property type="match status" value="1"/>
</dbReference>
<organism evidence="8 9">
    <name type="scientific">Steinernema glaseri</name>
    <dbReference type="NCBI Taxonomy" id="37863"/>
    <lineage>
        <taxon>Eukaryota</taxon>
        <taxon>Metazoa</taxon>
        <taxon>Ecdysozoa</taxon>
        <taxon>Nematoda</taxon>
        <taxon>Chromadorea</taxon>
        <taxon>Rhabditida</taxon>
        <taxon>Tylenchina</taxon>
        <taxon>Panagrolaimomorpha</taxon>
        <taxon>Strongyloidoidea</taxon>
        <taxon>Steinernematidae</taxon>
        <taxon>Steinernema</taxon>
    </lineage>
</organism>
<dbReference type="PANTHER" id="PTHR23043">
    <property type="entry name" value="HYPOXIA-INDUCIBLE FACTOR 1 ALPHA"/>
    <property type="match status" value="1"/>
</dbReference>
<protein>
    <submittedName>
        <fullName evidence="9">PAS domain-containing protein</fullName>
    </submittedName>
</protein>
<accession>A0A1I7ZC42</accession>
<feature type="domain" description="PAS" evidence="6">
    <location>
        <begin position="217"/>
        <end position="263"/>
    </location>
</feature>
<evidence type="ECO:0000256" key="2">
    <source>
        <dbReference type="ARBA" id="ARBA00022737"/>
    </source>
</evidence>
<dbReference type="Gene3D" id="3.30.450.20">
    <property type="entry name" value="PAS domain"/>
    <property type="match status" value="2"/>
</dbReference>
<evidence type="ECO:0000259" key="6">
    <source>
        <dbReference type="PROSITE" id="PS50112"/>
    </source>
</evidence>
<sequence length="315" mass="35548">MPTAASGRSVAQYRRQMENAEFEQLSAQLPIARAISGQHIDKTSVVRLASTFMRLSRAVAGLWEASKADPVQRHWNSQLLEILDGFLLCLSSGGDILYVSETISIHLGLSQVEMTGNSIYEYFHPSDGYNLRHTLEASVTGEPRLSVFRMRSTLTKRASKENPRSTSGFKTVKMDFVKRGTEQTFLCFCQPLFQSSASTIRLDNHAFLISTEINFSIRYVDVRGENYLGIMPGELTEKNLYHLVHPDDISRLTQLHVELFQFGASSTTFCRLVFLANAVMGRRSFYAEITGNRYPSQQNGKYVNDGFNFIVRPCN</sequence>
<proteinExistence type="predicted"/>
<evidence type="ECO:0000313" key="8">
    <source>
        <dbReference type="Proteomes" id="UP000095287"/>
    </source>
</evidence>
<dbReference type="SMART" id="SM00091">
    <property type="entry name" value="PAS"/>
    <property type="match status" value="2"/>
</dbReference>
<dbReference type="CDD" id="cd11391">
    <property type="entry name" value="bHLH_PAS"/>
    <property type="match status" value="1"/>
</dbReference>
<dbReference type="InterPro" id="IPR011598">
    <property type="entry name" value="bHLH_dom"/>
</dbReference>
<feature type="domain" description="PAS" evidence="6">
    <location>
        <begin position="72"/>
        <end position="142"/>
    </location>
</feature>
<dbReference type="WBParaSite" id="L893_g2495.t1">
    <property type="protein sequence ID" value="L893_g2495.t1"/>
    <property type="gene ID" value="L893_g2495"/>
</dbReference>
<keyword evidence="2" id="KW-0677">Repeat</keyword>
<dbReference type="GO" id="GO:0000981">
    <property type="term" value="F:DNA-binding transcription factor activity, RNA polymerase II-specific"/>
    <property type="evidence" value="ECO:0007669"/>
    <property type="project" value="TreeGrafter"/>
</dbReference>
<dbReference type="GO" id="GO:0046983">
    <property type="term" value="F:protein dimerization activity"/>
    <property type="evidence" value="ECO:0007669"/>
    <property type="project" value="InterPro"/>
</dbReference>
<dbReference type="PROSITE" id="PS50112">
    <property type="entry name" value="PAS"/>
    <property type="match status" value="2"/>
</dbReference>
<evidence type="ECO:0000256" key="3">
    <source>
        <dbReference type="ARBA" id="ARBA00023015"/>
    </source>
</evidence>
<dbReference type="InterPro" id="IPR013767">
    <property type="entry name" value="PAS_fold"/>
</dbReference>
<keyword evidence="8" id="KW-1185">Reference proteome</keyword>
<reference evidence="9" key="1">
    <citation type="submission" date="2016-11" db="UniProtKB">
        <authorList>
            <consortium name="WormBaseParasite"/>
        </authorList>
    </citation>
    <scope>IDENTIFICATION</scope>
</reference>
<comment type="subcellular location">
    <subcellularLocation>
        <location evidence="1">Nucleus</location>
    </subcellularLocation>
</comment>
<dbReference type="SUPFAM" id="SSF55785">
    <property type="entry name" value="PYP-like sensor domain (PAS domain)"/>
    <property type="match status" value="2"/>
</dbReference>
<evidence type="ECO:0000256" key="5">
    <source>
        <dbReference type="ARBA" id="ARBA00023242"/>
    </source>
</evidence>
<feature type="domain" description="BHLH" evidence="7">
    <location>
        <begin position="2"/>
        <end position="56"/>
    </location>
</feature>